<accession>A0A557NUD6</accession>
<keyword evidence="3" id="KW-0804">Transcription</keyword>
<dbReference type="Gene3D" id="1.10.10.10">
    <property type="entry name" value="Winged helix-like DNA-binding domain superfamily/Winged helix DNA-binding domain"/>
    <property type="match status" value="1"/>
</dbReference>
<dbReference type="RefSeq" id="WP_144389217.1">
    <property type="nucleotide sequence ID" value="NZ_VMKJ01000065.1"/>
</dbReference>
<dbReference type="InterPro" id="IPR016032">
    <property type="entry name" value="Sig_transdc_resp-reg_C-effctor"/>
</dbReference>
<dbReference type="SUPFAM" id="SSF46894">
    <property type="entry name" value="C-terminal effector domain of the bipartite response regulators"/>
    <property type="match status" value="1"/>
</dbReference>
<dbReference type="GO" id="GO:0003677">
    <property type="term" value="F:DNA binding"/>
    <property type="evidence" value="ECO:0007669"/>
    <property type="project" value="UniProtKB-KW"/>
</dbReference>
<dbReference type="GO" id="GO:0006355">
    <property type="term" value="P:regulation of DNA-templated transcription"/>
    <property type="evidence" value="ECO:0007669"/>
    <property type="project" value="InterPro"/>
</dbReference>
<organism evidence="5 6">
    <name type="scientific">Vibrio algivorus</name>
    <dbReference type="NCBI Taxonomy" id="1667024"/>
    <lineage>
        <taxon>Bacteria</taxon>
        <taxon>Pseudomonadati</taxon>
        <taxon>Pseudomonadota</taxon>
        <taxon>Gammaproteobacteria</taxon>
        <taxon>Vibrionales</taxon>
        <taxon>Vibrionaceae</taxon>
        <taxon>Vibrio</taxon>
    </lineage>
</organism>
<dbReference type="Pfam" id="PF00196">
    <property type="entry name" value="GerE"/>
    <property type="match status" value="1"/>
</dbReference>
<dbReference type="InterPro" id="IPR000792">
    <property type="entry name" value="Tscrpt_reg_LuxR_C"/>
</dbReference>
<dbReference type="AlphaFoldDB" id="A0A557NUD6"/>
<dbReference type="PANTHER" id="PTHR44688">
    <property type="entry name" value="DNA-BINDING TRANSCRIPTIONAL ACTIVATOR DEVR_DOSR"/>
    <property type="match status" value="1"/>
</dbReference>
<dbReference type="Gene3D" id="3.40.50.2300">
    <property type="match status" value="1"/>
</dbReference>
<evidence type="ECO:0000313" key="6">
    <source>
        <dbReference type="Proteomes" id="UP000319828"/>
    </source>
</evidence>
<keyword evidence="1" id="KW-0805">Transcription regulation</keyword>
<dbReference type="SMART" id="SM00421">
    <property type="entry name" value="HTH_LUXR"/>
    <property type="match status" value="1"/>
</dbReference>
<feature type="domain" description="HTH luxR-type" evidence="4">
    <location>
        <begin position="143"/>
        <end position="208"/>
    </location>
</feature>
<evidence type="ECO:0000256" key="1">
    <source>
        <dbReference type="ARBA" id="ARBA00023015"/>
    </source>
</evidence>
<dbReference type="OrthoDB" id="561214at2"/>
<gene>
    <name evidence="5" type="ORF">FOF44_17530</name>
</gene>
<dbReference type="PRINTS" id="PR00038">
    <property type="entry name" value="HTHLUXR"/>
</dbReference>
<evidence type="ECO:0000313" key="5">
    <source>
        <dbReference type="EMBL" id="TVO32029.1"/>
    </source>
</evidence>
<name>A0A557NUD6_9VIBR</name>
<dbReference type="Proteomes" id="UP000319828">
    <property type="component" value="Unassembled WGS sequence"/>
</dbReference>
<dbReference type="InterPro" id="IPR036388">
    <property type="entry name" value="WH-like_DNA-bd_sf"/>
</dbReference>
<dbReference type="PROSITE" id="PS50043">
    <property type="entry name" value="HTH_LUXR_2"/>
    <property type="match status" value="1"/>
</dbReference>
<evidence type="ECO:0000256" key="2">
    <source>
        <dbReference type="ARBA" id="ARBA00023125"/>
    </source>
</evidence>
<dbReference type="InterPro" id="IPR049151">
    <property type="entry name" value="CsgD-like_REC"/>
</dbReference>
<evidence type="ECO:0000259" key="4">
    <source>
        <dbReference type="PROSITE" id="PS50043"/>
    </source>
</evidence>
<sequence>MMKNMDVMLLSTSCIQSQLMKELLSESLGPSVSLVNQQTLTYHDWNRPALILVDLANLPDSSQPWEEYLRSMKDHISTVLLNTQESISAQKLLQWPNVYGYFSHYEDQETLIKGLAKVLEGEHWIPHSMLIEMLLYLQSIKPITTTSIELTSREIDVLNLLSNNKSNTEIANELFVSEHTIKSHLYKAFKKINVKNRMQAKRWARCNLPLYEN</sequence>
<comment type="caution">
    <text evidence="5">The sequence shown here is derived from an EMBL/GenBank/DDBJ whole genome shotgun (WGS) entry which is preliminary data.</text>
</comment>
<protein>
    <recommendedName>
        <fullName evidence="4">HTH luxR-type domain-containing protein</fullName>
    </recommendedName>
</protein>
<reference evidence="5 6" key="1">
    <citation type="submission" date="2019-07" db="EMBL/GenBank/DDBJ databases">
        <title>The draft genome sequence of Vibrio algivorus M1486.</title>
        <authorList>
            <person name="Meng X."/>
        </authorList>
    </citation>
    <scope>NUCLEOTIDE SEQUENCE [LARGE SCALE GENOMIC DNA]</scope>
    <source>
        <strain evidence="5 6">M1486</strain>
    </source>
</reference>
<dbReference type="PANTHER" id="PTHR44688:SF25">
    <property type="entry name" value="HTH LUXR-TYPE DOMAIN-CONTAINING PROTEIN"/>
    <property type="match status" value="1"/>
</dbReference>
<dbReference type="CDD" id="cd06170">
    <property type="entry name" value="LuxR_C_like"/>
    <property type="match status" value="1"/>
</dbReference>
<dbReference type="EMBL" id="VMKJ01000065">
    <property type="protein sequence ID" value="TVO32029.1"/>
    <property type="molecule type" value="Genomic_DNA"/>
</dbReference>
<dbReference type="Pfam" id="PF21155">
    <property type="entry name" value="VpsT-like_REC"/>
    <property type="match status" value="1"/>
</dbReference>
<keyword evidence="2" id="KW-0238">DNA-binding</keyword>
<evidence type="ECO:0000256" key="3">
    <source>
        <dbReference type="ARBA" id="ARBA00023163"/>
    </source>
</evidence>
<proteinExistence type="predicted"/>